<feature type="compositionally biased region" description="Basic and acidic residues" evidence="1">
    <location>
        <begin position="228"/>
        <end position="237"/>
    </location>
</feature>
<feature type="region of interest" description="Disordered" evidence="1">
    <location>
        <begin position="222"/>
        <end position="263"/>
    </location>
</feature>
<proteinExistence type="predicted"/>
<feature type="compositionally biased region" description="Basic and acidic residues" evidence="1">
    <location>
        <begin position="321"/>
        <end position="355"/>
    </location>
</feature>
<reference evidence="2" key="1">
    <citation type="journal article" date="2015" name="Nature">
        <title>Complex archaea that bridge the gap between prokaryotes and eukaryotes.</title>
        <authorList>
            <person name="Spang A."/>
            <person name="Saw J.H."/>
            <person name="Jorgensen S.L."/>
            <person name="Zaremba-Niedzwiedzka K."/>
            <person name="Martijn J."/>
            <person name="Lind A.E."/>
            <person name="van Eijk R."/>
            <person name="Schleper C."/>
            <person name="Guy L."/>
            <person name="Ettema T.J."/>
        </authorList>
    </citation>
    <scope>NUCLEOTIDE SEQUENCE</scope>
</reference>
<gene>
    <name evidence="2" type="ORF">LCGC14_2577760</name>
</gene>
<feature type="region of interest" description="Disordered" evidence="1">
    <location>
        <begin position="287"/>
        <end position="364"/>
    </location>
</feature>
<dbReference type="InterPro" id="IPR027417">
    <property type="entry name" value="P-loop_NTPase"/>
</dbReference>
<organism evidence="2">
    <name type="scientific">marine sediment metagenome</name>
    <dbReference type="NCBI Taxonomy" id="412755"/>
    <lineage>
        <taxon>unclassified sequences</taxon>
        <taxon>metagenomes</taxon>
        <taxon>ecological metagenomes</taxon>
    </lineage>
</organism>
<dbReference type="SUPFAM" id="SSF52540">
    <property type="entry name" value="P-loop containing nucleoside triphosphate hydrolases"/>
    <property type="match status" value="1"/>
</dbReference>
<dbReference type="Gene3D" id="3.40.50.300">
    <property type="entry name" value="P-loop containing nucleotide triphosphate hydrolases"/>
    <property type="match status" value="1"/>
</dbReference>
<dbReference type="EMBL" id="LAZR01042954">
    <property type="protein sequence ID" value="KKL08249.1"/>
    <property type="molecule type" value="Genomic_DNA"/>
</dbReference>
<comment type="caution">
    <text evidence="2">The sequence shown here is derived from an EMBL/GenBank/DDBJ whole genome shotgun (WGS) entry which is preliminary data.</text>
</comment>
<sequence>KEKWGQAFDANHELAERAFETGWPDDFNAVANIPMPDGSLLGDNAIFVLGMYELGSRMAEGALIDPASIHESLIESIIEVDEGVTERYFEGKLPTDEEIARLIGESIAAGSLIPVLCVSAKTGVGLTELFDALQRRGGKLLTQRFRIDQLLQVLADRCCISWFDKHSGIADHFRATAGRAGYDRHPSRHRLQHRNVKDLRTRREHQHLGRGEYLRYVAAQAKGANHPGEPKRLDSPQHFRSVRPATDQQQTQGPAPRKKFLRSGQKSIEILVGHDVRNVDQDRTFSALRPDIRGRGAGEEEEETGEQAARRRRPAHGAVDQVRRSAGDHAPGRRVGRERDPRRRSEGGRRRDHMPAGRHARGRR</sequence>
<feature type="non-terminal residue" evidence="2">
    <location>
        <position position="1"/>
    </location>
</feature>
<evidence type="ECO:0000313" key="2">
    <source>
        <dbReference type="EMBL" id="KKL08249.1"/>
    </source>
</evidence>
<evidence type="ECO:0000256" key="1">
    <source>
        <dbReference type="SAM" id="MobiDB-lite"/>
    </source>
</evidence>
<name>A0A0F9AFF5_9ZZZZ</name>
<accession>A0A0F9AFF5</accession>
<protein>
    <submittedName>
        <fullName evidence="2">Uncharacterized protein</fullName>
    </submittedName>
</protein>
<dbReference type="AlphaFoldDB" id="A0A0F9AFF5"/>